<reference evidence="1" key="2">
    <citation type="journal article" date="2015" name="Data Brief">
        <title>Shoot transcriptome of the giant reed, Arundo donax.</title>
        <authorList>
            <person name="Barrero R.A."/>
            <person name="Guerrero F.D."/>
            <person name="Moolhuijzen P."/>
            <person name="Goolsby J.A."/>
            <person name="Tidwell J."/>
            <person name="Bellgard S.E."/>
            <person name="Bellgard M.I."/>
        </authorList>
    </citation>
    <scope>NUCLEOTIDE SEQUENCE</scope>
    <source>
        <tissue evidence="1">Shoot tissue taken approximately 20 cm above the soil surface</tissue>
    </source>
</reference>
<sequence>MQCEPKFYLTLFLRFTKTKWLSVPPETSSYPFAVKLCANLAQLLITCS</sequence>
<proteinExistence type="predicted"/>
<protein>
    <submittedName>
        <fullName evidence="1">SHMT7</fullName>
    </submittedName>
</protein>
<accession>A0A0A9DX55</accession>
<dbReference type="AlphaFoldDB" id="A0A0A9DX55"/>
<dbReference type="EMBL" id="GBRH01205509">
    <property type="protein sequence ID" value="JAD92386.1"/>
    <property type="molecule type" value="Transcribed_RNA"/>
</dbReference>
<reference evidence="1" key="1">
    <citation type="submission" date="2014-09" db="EMBL/GenBank/DDBJ databases">
        <authorList>
            <person name="Magalhaes I.L.F."/>
            <person name="Oliveira U."/>
            <person name="Santos F.R."/>
            <person name="Vidigal T.H.D.A."/>
            <person name="Brescovit A.D."/>
            <person name="Santos A.J."/>
        </authorList>
    </citation>
    <scope>NUCLEOTIDE SEQUENCE</scope>
    <source>
        <tissue evidence="1">Shoot tissue taken approximately 20 cm above the soil surface</tissue>
    </source>
</reference>
<evidence type="ECO:0000313" key="1">
    <source>
        <dbReference type="EMBL" id="JAD92386.1"/>
    </source>
</evidence>
<organism evidence="1">
    <name type="scientific">Arundo donax</name>
    <name type="common">Giant reed</name>
    <name type="synonym">Donax arundinaceus</name>
    <dbReference type="NCBI Taxonomy" id="35708"/>
    <lineage>
        <taxon>Eukaryota</taxon>
        <taxon>Viridiplantae</taxon>
        <taxon>Streptophyta</taxon>
        <taxon>Embryophyta</taxon>
        <taxon>Tracheophyta</taxon>
        <taxon>Spermatophyta</taxon>
        <taxon>Magnoliopsida</taxon>
        <taxon>Liliopsida</taxon>
        <taxon>Poales</taxon>
        <taxon>Poaceae</taxon>
        <taxon>PACMAD clade</taxon>
        <taxon>Arundinoideae</taxon>
        <taxon>Arundineae</taxon>
        <taxon>Arundo</taxon>
    </lineage>
</organism>
<name>A0A0A9DX55_ARUDO</name>